<dbReference type="Proteomes" id="UP000467841">
    <property type="component" value="Unassembled WGS sequence"/>
</dbReference>
<dbReference type="AlphaFoldDB" id="A0A6D2KNM5"/>
<feature type="compositionally biased region" description="Acidic residues" evidence="5">
    <location>
        <begin position="98"/>
        <end position="107"/>
    </location>
</feature>
<dbReference type="GO" id="GO:0005634">
    <property type="term" value="C:nucleus"/>
    <property type="evidence" value="ECO:0007669"/>
    <property type="project" value="TreeGrafter"/>
</dbReference>
<dbReference type="Pfam" id="PF02902">
    <property type="entry name" value="Peptidase_C48"/>
    <property type="match status" value="1"/>
</dbReference>
<evidence type="ECO:0000256" key="5">
    <source>
        <dbReference type="SAM" id="MobiDB-lite"/>
    </source>
</evidence>
<name>A0A6D2KNM5_9BRAS</name>
<feature type="domain" description="Ubiquitin-like protease family profile" evidence="6">
    <location>
        <begin position="229"/>
        <end position="454"/>
    </location>
</feature>
<dbReference type="GO" id="GO:0016926">
    <property type="term" value="P:protein desumoylation"/>
    <property type="evidence" value="ECO:0007669"/>
    <property type="project" value="TreeGrafter"/>
</dbReference>
<dbReference type="SUPFAM" id="SSF54001">
    <property type="entry name" value="Cysteine proteinases"/>
    <property type="match status" value="1"/>
</dbReference>
<evidence type="ECO:0000256" key="2">
    <source>
        <dbReference type="ARBA" id="ARBA00022670"/>
    </source>
</evidence>
<dbReference type="EMBL" id="CACVBM020001551">
    <property type="protein sequence ID" value="CAA7053901.1"/>
    <property type="molecule type" value="Genomic_DNA"/>
</dbReference>
<gene>
    <name evidence="7" type="ORF">MERR_LOCUS30039</name>
    <name evidence="8" type="ORF">MERR_LOCUS41137</name>
</gene>
<evidence type="ECO:0000313" key="7">
    <source>
        <dbReference type="EMBL" id="CAA7042804.1"/>
    </source>
</evidence>
<keyword evidence="3" id="KW-0378">Hydrolase</keyword>
<dbReference type="InterPro" id="IPR038765">
    <property type="entry name" value="Papain-like_cys_pep_sf"/>
</dbReference>
<dbReference type="GO" id="GO:0016929">
    <property type="term" value="F:deSUMOylase activity"/>
    <property type="evidence" value="ECO:0007669"/>
    <property type="project" value="TreeGrafter"/>
</dbReference>
<organism evidence="8 9">
    <name type="scientific">Microthlaspi erraticum</name>
    <dbReference type="NCBI Taxonomy" id="1685480"/>
    <lineage>
        <taxon>Eukaryota</taxon>
        <taxon>Viridiplantae</taxon>
        <taxon>Streptophyta</taxon>
        <taxon>Embryophyta</taxon>
        <taxon>Tracheophyta</taxon>
        <taxon>Spermatophyta</taxon>
        <taxon>Magnoliopsida</taxon>
        <taxon>eudicotyledons</taxon>
        <taxon>Gunneridae</taxon>
        <taxon>Pentapetalae</taxon>
        <taxon>rosids</taxon>
        <taxon>malvids</taxon>
        <taxon>Brassicales</taxon>
        <taxon>Brassicaceae</taxon>
        <taxon>Coluteocarpeae</taxon>
        <taxon>Microthlaspi</taxon>
    </lineage>
</organism>
<sequence length="501" mass="57013">MKSGFEQSDSKFTILTRKVIRIEKTVQSMQAASRRPNTEPVEPDADNEKNEPSVEDGRAEEKAAKDAAVSEKDAKDATPRKDATVSEKDATPKKDESSGEEEEEEADIGEKIGDNSTEKAATPKQRKAPARKQQVLSPCGSDNGVDPDLVFVKEYTPTKAEEVEEAQRMALKQQATIDIARANVQRQRQLAASQVSPFIGDSTVKGIIPNKPRLGYGYDPNEPVDKDRLARLKKDFKGIFGPTKFKLHIPLMWWHELVTQTEWLADTHMDAVMNMFRHRMKLHPEWFRSDRLCFCDSTPSMLWQKDKWKRFLSTKPDGQGLGRWVPGGATDLFEGKAPRFCQTLKKWEVDIDEIYMPWNVKDAHWVALMVSIPKRHITVWDSIPGCLSERLLAKAIEPVAVLMPYLQRLMADIGDRYKYPLDRYTHEYISGGDVPAQDNSSDCGVYCLKFIEYHSLGRLFPKTLCGRNMKAIRAKLAADLYHEINCRGPPERNWEDLDNDI</sequence>
<keyword evidence="2" id="KW-0645">Protease</keyword>
<evidence type="ECO:0000256" key="4">
    <source>
        <dbReference type="ARBA" id="ARBA00022807"/>
    </source>
</evidence>
<protein>
    <recommendedName>
        <fullName evidence="6">Ubiquitin-like protease family profile domain-containing protein</fullName>
    </recommendedName>
</protein>
<keyword evidence="4" id="KW-0788">Thiol protease</keyword>
<dbReference type="Gene3D" id="3.40.395.10">
    <property type="entry name" value="Adenoviral Proteinase, Chain A"/>
    <property type="match status" value="1"/>
</dbReference>
<dbReference type="PANTHER" id="PTHR12606:SF136">
    <property type="entry name" value="ULP1 PROTEASE FAMILY PROTEIN"/>
    <property type="match status" value="1"/>
</dbReference>
<reference evidence="8 9" key="1">
    <citation type="submission" date="2020-01" db="EMBL/GenBank/DDBJ databases">
        <authorList>
            <person name="Mishra B."/>
        </authorList>
    </citation>
    <scope>NUCLEOTIDE SEQUENCE [LARGE SCALE GENOMIC DNA]</scope>
</reference>
<comment type="similarity">
    <text evidence="1">Belongs to the peptidase C48 family.</text>
</comment>
<keyword evidence="9" id="KW-1185">Reference proteome</keyword>
<evidence type="ECO:0000256" key="3">
    <source>
        <dbReference type="ARBA" id="ARBA00022801"/>
    </source>
</evidence>
<evidence type="ECO:0000313" key="9">
    <source>
        <dbReference type="Proteomes" id="UP000467841"/>
    </source>
</evidence>
<feature type="compositionally biased region" description="Basic and acidic residues" evidence="5">
    <location>
        <begin position="46"/>
        <end position="97"/>
    </location>
</feature>
<feature type="compositionally biased region" description="Polar residues" evidence="5">
    <location>
        <begin position="1"/>
        <end position="13"/>
    </location>
</feature>
<dbReference type="InterPro" id="IPR003653">
    <property type="entry name" value="Peptidase_C48_C"/>
</dbReference>
<evidence type="ECO:0000256" key="1">
    <source>
        <dbReference type="ARBA" id="ARBA00005234"/>
    </source>
</evidence>
<feature type="region of interest" description="Disordered" evidence="5">
    <location>
        <begin position="1"/>
        <end position="142"/>
    </location>
</feature>
<evidence type="ECO:0000259" key="6">
    <source>
        <dbReference type="PROSITE" id="PS50600"/>
    </source>
</evidence>
<dbReference type="EMBL" id="CACVBM020001274">
    <property type="protein sequence ID" value="CAA7042804.1"/>
    <property type="molecule type" value="Genomic_DNA"/>
</dbReference>
<accession>A0A6D2KNM5</accession>
<dbReference type="PANTHER" id="PTHR12606">
    <property type="entry name" value="SENTRIN/SUMO-SPECIFIC PROTEASE"/>
    <property type="match status" value="1"/>
</dbReference>
<dbReference type="PROSITE" id="PS50600">
    <property type="entry name" value="ULP_PROTEASE"/>
    <property type="match status" value="1"/>
</dbReference>
<proteinExistence type="inferred from homology"/>
<feature type="compositionally biased region" description="Basic and acidic residues" evidence="5">
    <location>
        <begin position="108"/>
        <end position="117"/>
    </location>
</feature>
<dbReference type="OrthoDB" id="1053983at2759"/>
<evidence type="ECO:0000313" key="8">
    <source>
        <dbReference type="EMBL" id="CAA7053901.1"/>
    </source>
</evidence>
<dbReference type="GO" id="GO:0006508">
    <property type="term" value="P:proteolysis"/>
    <property type="evidence" value="ECO:0007669"/>
    <property type="project" value="UniProtKB-KW"/>
</dbReference>